<evidence type="ECO:0000256" key="2">
    <source>
        <dbReference type="RuleBase" id="RU361185"/>
    </source>
</evidence>
<dbReference type="NCBIfam" id="NF007746">
    <property type="entry name" value="PRK10426.1"/>
    <property type="match status" value="1"/>
</dbReference>
<dbReference type="GO" id="GO:0004558">
    <property type="term" value="F:alpha-1,4-glucosidase activity"/>
    <property type="evidence" value="ECO:0007669"/>
    <property type="project" value="UniProtKB-EC"/>
</dbReference>
<dbReference type="RefSeq" id="WP_322420399.1">
    <property type="nucleotide sequence ID" value="NZ_JAXQNN010000001.1"/>
</dbReference>
<dbReference type="InterPro" id="IPR000322">
    <property type="entry name" value="Glyco_hydro_31_TIM"/>
</dbReference>
<evidence type="ECO:0000259" key="5">
    <source>
        <dbReference type="Pfam" id="PF21365"/>
    </source>
</evidence>
<dbReference type="SUPFAM" id="SSF51445">
    <property type="entry name" value="(Trans)glycosidases"/>
    <property type="match status" value="1"/>
</dbReference>
<dbReference type="EMBL" id="JAXQNN010000001">
    <property type="protein sequence ID" value="MDZ5711393.1"/>
    <property type="molecule type" value="Genomic_DNA"/>
</dbReference>
<keyword evidence="2 6" id="KW-0378">Hydrolase</keyword>
<dbReference type="Gene3D" id="2.60.40.1760">
    <property type="entry name" value="glycosyl hydrolase (family 31)"/>
    <property type="match status" value="1"/>
</dbReference>
<keyword evidence="7" id="KW-1185">Reference proteome</keyword>
<dbReference type="InterPro" id="IPR011013">
    <property type="entry name" value="Gal_mutarotase_sf_dom"/>
</dbReference>
<organism evidence="6 7">
    <name type="scientific">Jeotgalibacillus haloalkalitolerans</name>
    <dbReference type="NCBI Taxonomy" id="3104292"/>
    <lineage>
        <taxon>Bacteria</taxon>
        <taxon>Bacillati</taxon>
        <taxon>Bacillota</taxon>
        <taxon>Bacilli</taxon>
        <taxon>Bacillales</taxon>
        <taxon>Caryophanaceae</taxon>
        <taxon>Jeotgalibacillus</taxon>
    </lineage>
</organism>
<dbReference type="Proteomes" id="UP001292084">
    <property type="component" value="Unassembled WGS sequence"/>
</dbReference>
<evidence type="ECO:0000313" key="6">
    <source>
        <dbReference type="EMBL" id="MDZ5711393.1"/>
    </source>
</evidence>
<dbReference type="Gene3D" id="2.60.40.1180">
    <property type="entry name" value="Golgi alpha-mannosidase II"/>
    <property type="match status" value="1"/>
</dbReference>
<keyword evidence="2 6" id="KW-0326">Glycosidase</keyword>
<feature type="domain" description="Glycoside hydrolase family 31 TIM barrel" evidence="3">
    <location>
        <begin position="260"/>
        <end position="568"/>
    </location>
</feature>
<dbReference type="InterPro" id="IPR025887">
    <property type="entry name" value="Glyco_hydro_31_N_dom"/>
</dbReference>
<comment type="caution">
    <text evidence="6">The sequence shown here is derived from an EMBL/GenBank/DDBJ whole genome shotgun (WGS) entry which is preliminary data.</text>
</comment>
<name>A0ABU5KJJ2_9BACL</name>
<gene>
    <name evidence="6" type="ORF">UFB30_04115</name>
</gene>
<protein>
    <submittedName>
        <fullName evidence="6">Alpha-glucosidase</fullName>
        <ecNumber evidence="6">3.2.1.20</ecNumber>
    </submittedName>
</protein>
<dbReference type="Pfam" id="PF01055">
    <property type="entry name" value="Glyco_hydro_31_2nd"/>
    <property type="match status" value="1"/>
</dbReference>
<dbReference type="CDD" id="cd14752">
    <property type="entry name" value="GH31_N"/>
    <property type="match status" value="1"/>
</dbReference>
<dbReference type="InterPro" id="IPR017853">
    <property type="entry name" value="GH"/>
</dbReference>
<dbReference type="SUPFAM" id="SSF74650">
    <property type="entry name" value="Galactose mutarotase-like"/>
    <property type="match status" value="1"/>
</dbReference>
<reference evidence="6 7" key="1">
    <citation type="submission" date="2023-12" db="EMBL/GenBank/DDBJ databases">
        <title>Jeotgalibacillus haloalkaliphilus sp. nov., a novel salt-tolerant bacteria, isolated from the estuary of the Fenhe River into the Yellow River.</title>
        <authorList>
            <person name="Li Y."/>
        </authorList>
    </citation>
    <scope>NUCLEOTIDE SEQUENCE [LARGE SCALE GENOMIC DNA]</scope>
    <source>
        <strain evidence="6 7">HH7-29</strain>
    </source>
</reference>
<accession>A0ABU5KJJ2</accession>
<dbReference type="Pfam" id="PF21365">
    <property type="entry name" value="Glyco_hydro_31_3rd"/>
    <property type="match status" value="1"/>
</dbReference>
<sequence>METTRQESFSVQTGENEWTLGRKGHNLFQHITTKPFIYAGTGHEKVEMYRGNFRIEDRLEERVALRFVKEENDELFFSAAGQEPVIKMTAEVKDQQVTLSFESLSSLYNRFWIRLQASPEEAVYGCGEQLSHFNLRGKNFPLWTSEPGVGRNKNTYVTWQADVTGMAGGDYYHTNYPQPSFISSRHYAVQVDTTCYADFNFEHPDFHELEVWGVPNRITILGGESLQDCVEKVSDFYGRNPKLPEWVNEGIMLGIQGGTQTVDEKWQRAVDEGVHVSALWVQDWQGERITSFGKRLMWNWQWDQNLYPELPAYMEKWRSRGTRFMGYINPYIAVEGALFKEAEAHGYFALNSEGDTYLVDFGEFYCGVVDFTNPEAFEWYKQVIKTYLIDFGLSGWMADFGEYLPTDVILHSGQSAMEMHNHWPVLWAKCNHEAIKEAGKLDEIVFFMRAGYAGIQEYCPLLWGGDQSVDWSVDDGIRSVIPAALSAGFSGMGVHHSDVGGYTSLHGIKRSKELLLRWAEMSAFTPVMRSHEGNRPYDCAQFDDDLETLHHFAKTTEWFRKLTDYRKHVLAEYYDKGIPVQRPLLLKDPGDEKLTDEKYSFLLGEDLLVAPVVEEGAVTRKVYLPKGEWIHVWTGDRFSQGAHEVKAEMGEPPVFYSAQSSWAKEFTSLRGD</sequence>
<evidence type="ECO:0000256" key="1">
    <source>
        <dbReference type="ARBA" id="ARBA00007806"/>
    </source>
</evidence>
<dbReference type="PANTHER" id="PTHR46959">
    <property type="entry name" value="SULFOQUINOVOSIDASE"/>
    <property type="match status" value="1"/>
</dbReference>
<dbReference type="InterPro" id="IPR044112">
    <property type="entry name" value="YihQ_TIM-like"/>
</dbReference>
<dbReference type="Gene3D" id="3.20.20.80">
    <property type="entry name" value="Glycosidases"/>
    <property type="match status" value="1"/>
</dbReference>
<comment type="similarity">
    <text evidence="1 2">Belongs to the glycosyl hydrolase 31 family.</text>
</comment>
<evidence type="ECO:0000313" key="7">
    <source>
        <dbReference type="Proteomes" id="UP001292084"/>
    </source>
</evidence>
<dbReference type="InterPro" id="IPR048395">
    <property type="entry name" value="Glyco_hydro_31_C"/>
</dbReference>
<dbReference type="InterPro" id="IPR052990">
    <property type="entry name" value="Sulfoquinovosidase_GH31"/>
</dbReference>
<dbReference type="PANTHER" id="PTHR46959:SF2">
    <property type="entry name" value="SULFOQUINOVOSIDASE"/>
    <property type="match status" value="1"/>
</dbReference>
<feature type="domain" description="Glycoside hydrolase family 31 N-terminal" evidence="4">
    <location>
        <begin position="28"/>
        <end position="199"/>
    </location>
</feature>
<dbReference type="CDD" id="cd06594">
    <property type="entry name" value="GH31_glucosidase_YihQ"/>
    <property type="match status" value="1"/>
</dbReference>
<feature type="domain" description="Glycosyl hydrolase family 31 C-terminal" evidence="5">
    <location>
        <begin position="577"/>
        <end position="657"/>
    </location>
</feature>
<dbReference type="SUPFAM" id="SSF51011">
    <property type="entry name" value="Glycosyl hydrolase domain"/>
    <property type="match status" value="1"/>
</dbReference>
<dbReference type="Pfam" id="PF13802">
    <property type="entry name" value="Gal_mutarotas_2"/>
    <property type="match status" value="1"/>
</dbReference>
<proteinExistence type="inferred from homology"/>
<dbReference type="EC" id="3.2.1.20" evidence="6"/>
<dbReference type="InterPro" id="IPR013780">
    <property type="entry name" value="Glyco_hydro_b"/>
</dbReference>
<evidence type="ECO:0000259" key="3">
    <source>
        <dbReference type="Pfam" id="PF01055"/>
    </source>
</evidence>
<evidence type="ECO:0000259" key="4">
    <source>
        <dbReference type="Pfam" id="PF13802"/>
    </source>
</evidence>